<accession>A0A7K3LA75</accession>
<name>A0A7K3LA75_9MYCO</name>
<feature type="transmembrane region" description="Helical" evidence="1">
    <location>
        <begin position="29"/>
        <end position="48"/>
    </location>
</feature>
<evidence type="ECO:0000313" key="3">
    <source>
        <dbReference type="Proteomes" id="UP000466523"/>
    </source>
</evidence>
<feature type="transmembrane region" description="Helical" evidence="1">
    <location>
        <begin position="54"/>
        <end position="77"/>
    </location>
</feature>
<protein>
    <submittedName>
        <fullName evidence="2">Uncharacterized protein</fullName>
    </submittedName>
</protein>
<sequence>MLRELFQVVLPLLVVAGILPSLDEKPGRAGAFGIVLVILGLLALPFFINDLSASNGMAVLAALRMVACLLGGAYLLLRVHLSRREPNR</sequence>
<proteinExistence type="predicted"/>
<dbReference type="Proteomes" id="UP000466523">
    <property type="component" value="Unassembled WGS sequence"/>
</dbReference>
<keyword evidence="1" id="KW-1133">Transmembrane helix</keyword>
<comment type="caution">
    <text evidence="2">The sequence shown here is derived from an EMBL/GenBank/DDBJ whole genome shotgun (WGS) entry which is preliminary data.</text>
</comment>
<gene>
    <name evidence="2" type="ORF">GWR20_08850</name>
</gene>
<dbReference type="RefSeq" id="WP_162112199.1">
    <property type="nucleotide sequence ID" value="NZ_JAACYR010000024.1"/>
</dbReference>
<organism evidence="2 3">
    <name type="scientific">Mycolicibacter kumamotonensis</name>
    <dbReference type="NCBI Taxonomy" id="354243"/>
    <lineage>
        <taxon>Bacteria</taxon>
        <taxon>Bacillati</taxon>
        <taxon>Actinomycetota</taxon>
        <taxon>Actinomycetes</taxon>
        <taxon>Mycobacteriales</taxon>
        <taxon>Mycobacteriaceae</taxon>
        <taxon>Mycolicibacter</taxon>
    </lineage>
</organism>
<dbReference type="AlphaFoldDB" id="A0A7K3LA75"/>
<keyword evidence="1" id="KW-0812">Transmembrane</keyword>
<evidence type="ECO:0000313" key="2">
    <source>
        <dbReference type="EMBL" id="NDJ89265.1"/>
    </source>
</evidence>
<dbReference type="EMBL" id="JAACYR010000024">
    <property type="protein sequence ID" value="NDJ89265.1"/>
    <property type="molecule type" value="Genomic_DNA"/>
</dbReference>
<feature type="transmembrane region" description="Helical" evidence="1">
    <location>
        <begin position="6"/>
        <end position="22"/>
    </location>
</feature>
<evidence type="ECO:0000256" key="1">
    <source>
        <dbReference type="SAM" id="Phobius"/>
    </source>
</evidence>
<reference evidence="2 3" key="1">
    <citation type="submission" date="2020-01" db="EMBL/GenBank/DDBJ databases">
        <authorList>
            <person name="Sanchez-Estrada R."/>
            <person name="Gonzalez-Y-Merchand J.A."/>
            <person name="Rivera-Gutierrez S."/>
        </authorList>
    </citation>
    <scope>NUCLEOTIDE SEQUENCE [LARGE SCALE GENOMIC DNA]</scope>
    <source>
        <strain evidence="2 3">CST 7247</strain>
    </source>
</reference>
<keyword evidence="1" id="KW-0472">Membrane</keyword>